<sequence length="61" mass="6808">AYWKLLIILIMLETYGVWRGDSLFNIAVNSVFGSPTDPRTASGQPFHRVSLDIAPILHPDP</sequence>
<protein>
    <submittedName>
        <fullName evidence="2">Protein ARV1</fullName>
    </submittedName>
</protein>
<feature type="non-terminal residue" evidence="2">
    <location>
        <position position="1"/>
    </location>
</feature>
<feature type="chain" id="PRO_5005572972" evidence="1">
    <location>
        <begin position="21"/>
        <end position="61"/>
    </location>
</feature>
<evidence type="ECO:0000313" key="3">
    <source>
        <dbReference type="Proteomes" id="UP000037510"/>
    </source>
</evidence>
<dbReference type="AlphaFoldDB" id="A0A0L7L3R9"/>
<gene>
    <name evidence="2" type="ORF">OBRU01_10355</name>
</gene>
<evidence type="ECO:0000256" key="1">
    <source>
        <dbReference type="SAM" id="SignalP"/>
    </source>
</evidence>
<comment type="caution">
    <text evidence="2">The sequence shown here is derived from an EMBL/GenBank/DDBJ whole genome shotgun (WGS) entry which is preliminary data.</text>
</comment>
<dbReference type="EMBL" id="JTDY01003209">
    <property type="protein sequence ID" value="KOB69939.1"/>
    <property type="molecule type" value="Genomic_DNA"/>
</dbReference>
<reference evidence="2 3" key="1">
    <citation type="journal article" date="2015" name="Genome Biol. Evol.">
        <title>The genome of winter moth (Operophtera brumata) provides a genomic perspective on sexual dimorphism and phenology.</title>
        <authorList>
            <person name="Derks M.F."/>
            <person name="Smit S."/>
            <person name="Salis L."/>
            <person name="Schijlen E."/>
            <person name="Bossers A."/>
            <person name="Mateman C."/>
            <person name="Pijl A.S."/>
            <person name="de Ridder D."/>
            <person name="Groenen M.A."/>
            <person name="Visser M.E."/>
            <person name="Megens H.J."/>
        </authorList>
    </citation>
    <scope>NUCLEOTIDE SEQUENCE [LARGE SCALE GENOMIC DNA]</scope>
    <source>
        <strain evidence="2">WM2013NL</strain>
        <tissue evidence="2">Head and thorax</tissue>
    </source>
</reference>
<name>A0A0L7L3R9_OPEBR</name>
<organism evidence="2 3">
    <name type="scientific">Operophtera brumata</name>
    <name type="common">Winter moth</name>
    <name type="synonym">Phalaena brumata</name>
    <dbReference type="NCBI Taxonomy" id="104452"/>
    <lineage>
        <taxon>Eukaryota</taxon>
        <taxon>Metazoa</taxon>
        <taxon>Ecdysozoa</taxon>
        <taxon>Arthropoda</taxon>
        <taxon>Hexapoda</taxon>
        <taxon>Insecta</taxon>
        <taxon>Pterygota</taxon>
        <taxon>Neoptera</taxon>
        <taxon>Endopterygota</taxon>
        <taxon>Lepidoptera</taxon>
        <taxon>Glossata</taxon>
        <taxon>Ditrysia</taxon>
        <taxon>Geometroidea</taxon>
        <taxon>Geometridae</taxon>
        <taxon>Larentiinae</taxon>
        <taxon>Operophtera</taxon>
    </lineage>
</organism>
<feature type="signal peptide" evidence="1">
    <location>
        <begin position="1"/>
        <end position="20"/>
    </location>
</feature>
<keyword evidence="3" id="KW-1185">Reference proteome</keyword>
<dbReference type="Proteomes" id="UP000037510">
    <property type="component" value="Unassembled WGS sequence"/>
</dbReference>
<proteinExistence type="predicted"/>
<keyword evidence="1" id="KW-0732">Signal</keyword>
<accession>A0A0L7L3R9</accession>
<evidence type="ECO:0000313" key="2">
    <source>
        <dbReference type="EMBL" id="KOB69939.1"/>
    </source>
</evidence>